<protein>
    <submittedName>
        <fullName evidence="1">Uncharacterized protein</fullName>
    </submittedName>
</protein>
<reference evidence="1" key="2">
    <citation type="submission" date="2020-06" db="EMBL/GenBank/DDBJ databases">
        <title>Helianthus annuus Genome sequencing and assembly Release 2.</title>
        <authorList>
            <person name="Gouzy J."/>
            <person name="Langlade N."/>
            <person name="Munos S."/>
        </authorList>
    </citation>
    <scope>NUCLEOTIDE SEQUENCE</scope>
    <source>
        <tissue evidence="1">Leaves</tissue>
    </source>
</reference>
<proteinExistence type="predicted"/>
<dbReference type="PANTHER" id="PTHR31099">
    <property type="entry name" value="OS06G0165300 PROTEIN"/>
    <property type="match status" value="1"/>
</dbReference>
<name>A0A9K3IJZ0_HELAN</name>
<gene>
    <name evidence="1" type="ORF">HanXRQr2_Chr07g0291791</name>
</gene>
<dbReference type="Proteomes" id="UP000215914">
    <property type="component" value="Unassembled WGS sequence"/>
</dbReference>
<keyword evidence="2" id="KW-1185">Reference proteome</keyword>
<dbReference type="Gramene" id="mRNA:HanXRQr2_Chr07g0291791">
    <property type="protein sequence ID" value="mRNA:HanXRQr2_Chr07g0291791"/>
    <property type="gene ID" value="HanXRQr2_Chr07g0291791"/>
</dbReference>
<dbReference type="PANTHER" id="PTHR31099:SF41">
    <property type="entry name" value="TRANSPOSASE (PUTATIVE), GYPSY TYPE-RELATED"/>
    <property type="match status" value="1"/>
</dbReference>
<sequence length="230" mass="26632">MGARKDLAKSFSRLTQEEVENFCMEWGIGMKFKPVAPACDASIDKCPPGSIALCCRHFEFSKLRHPFSNFIHPQGLARVLHFEVLCRASGYDHNLLSFRRFFRLAKNGDRFTFETTQVDTCLISYMVSSLGVRKDLFFWVSEKIVPFKLVWRHPDAVLNEPQPSASEINTCFLDTLRECPSRLRHFLEHLLVLLGLSKLWEKCDRDPVLMRDGQGMRLSCCVVMFFYFCT</sequence>
<evidence type="ECO:0000313" key="1">
    <source>
        <dbReference type="EMBL" id="KAF5798343.1"/>
    </source>
</evidence>
<dbReference type="AlphaFoldDB" id="A0A9K3IJZ0"/>
<organism evidence="1 2">
    <name type="scientific">Helianthus annuus</name>
    <name type="common">Common sunflower</name>
    <dbReference type="NCBI Taxonomy" id="4232"/>
    <lineage>
        <taxon>Eukaryota</taxon>
        <taxon>Viridiplantae</taxon>
        <taxon>Streptophyta</taxon>
        <taxon>Embryophyta</taxon>
        <taxon>Tracheophyta</taxon>
        <taxon>Spermatophyta</taxon>
        <taxon>Magnoliopsida</taxon>
        <taxon>eudicotyledons</taxon>
        <taxon>Gunneridae</taxon>
        <taxon>Pentapetalae</taxon>
        <taxon>asterids</taxon>
        <taxon>campanulids</taxon>
        <taxon>Asterales</taxon>
        <taxon>Asteraceae</taxon>
        <taxon>Asteroideae</taxon>
        <taxon>Heliantheae alliance</taxon>
        <taxon>Heliantheae</taxon>
        <taxon>Helianthus</taxon>
    </lineage>
</organism>
<reference evidence="1" key="1">
    <citation type="journal article" date="2017" name="Nature">
        <title>The sunflower genome provides insights into oil metabolism, flowering and Asterid evolution.</title>
        <authorList>
            <person name="Badouin H."/>
            <person name="Gouzy J."/>
            <person name="Grassa C.J."/>
            <person name="Murat F."/>
            <person name="Staton S.E."/>
            <person name="Cottret L."/>
            <person name="Lelandais-Briere C."/>
            <person name="Owens G.L."/>
            <person name="Carrere S."/>
            <person name="Mayjonade B."/>
            <person name="Legrand L."/>
            <person name="Gill N."/>
            <person name="Kane N.C."/>
            <person name="Bowers J.E."/>
            <person name="Hubner S."/>
            <person name="Bellec A."/>
            <person name="Berard A."/>
            <person name="Berges H."/>
            <person name="Blanchet N."/>
            <person name="Boniface M.C."/>
            <person name="Brunel D."/>
            <person name="Catrice O."/>
            <person name="Chaidir N."/>
            <person name="Claudel C."/>
            <person name="Donnadieu C."/>
            <person name="Faraut T."/>
            <person name="Fievet G."/>
            <person name="Helmstetter N."/>
            <person name="King M."/>
            <person name="Knapp S.J."/>
            <person name="Lai Z."/>
            <person name="Le Paslier M.C."/>
            <person name="Lippi Y."/>
            <person name="Lorenzon L."/>
            <person name="Mandel J.R."/>
            <person name="Marage G."/>
            <person name="Marchand G."/>
            <person name="Marquand E."/>
            <person name="Bret-Mestries E."/>
            <person name="Morien E."/>
            <person name="Nambeesan S."/>
            <person name="Nguyen T."/>
            <person name="Pegot-Espagnet P."/>
            <person name="Pouilly N."/>
            <person name="Raftis F."/>
            <person name="Sallet E."/>
            <person name="Schiex T."/>
            <person name="Thomas J."/>
            <person name="Vandecasteele C."/>
            <person name="Vares D."/>
            <person name="Vear F."/>
            <person name="Vautrin S."/>
            <person name="Crespi M."/>
            <person name="Mangin B."/>
            <person name="Burke J.M."/>
            <person name="Salse J."/>
            <person name="Munos S."/>
            <person name="Vincourt P."/>
            <person name="Rieseberg L.H."/>
            <person name="Langlade N.B."/>
        </authorList>
    </citation>
    <scope>NUCLEOTIDE SEQUENCE</scope>
    <source>
        <tissue evidence="1">Leaves</tissue>
    </source>
</reference>
<dbReference type="EMBL" id="MNCJ02000322">
    <property type="protein sequence ID" value="KAF5798343.1"/>
    <property type="molecule type" value="Genomic_DNA"/>
</dbReference>
<accession>A0A9K3IJZ0</accession>
<evidence type="ECO:0000313" key="2">
    <source>
        <dbReference type="Proteomes" id="UP000215914"/>
    </source>
</evidence>
<comment type="caution">
    <text evidence="1">The sequence shown here is derived from an EMBL/GenBank/DDBJ whole genome shotgun (WGS) entry which is preliminary data.</text>
</comment>